<gene>
    <name evidence="3" type="ORF">BYL167_LOCUS62288</name>
</gene>
<proteinExistence type="predicted"/>
<keyword evidence="1" id="KW-0808">Transferase</keyword>
<dbReference type="SUPFAM" id="SSF53671">
    <property type="entry name" value="Aspartate/ornithine carbamoyltransferase"/>
    <property type="match status" value="1"/>
</dbReference>
<dbReference type="Gene3D" id="3.40.50.1370">
    <property type="entry name" value="Aspartate/ornithine carbamoyltransferase"/>
    <property type="match status" value="2"/>
</dbReference>
<dbReference type="InterPro" id="IPR006130">
    <property type="entry name" value="Asp/Orn_carbamoylTrfase"/>
</dbReference>
<dbReference type="GO" id="GO:0006520">
    <property type="term" value="P:amino acid metabolic process"/>
    <property type="evidence" value="ECO:0007669"/>
    <property type="project" value="InterPro"/>
</dbReference>
<dbReference type="GO" id="GO:0016597">
    <property type="term" value="F:amino acid binding"/>
    <property type="evidence" value="ECO:0007669"/>
    <property type="project" value="InterPro"/>
</dbReference>
<dbReference type="PRINTS" id="PR00101">
    <property type="entry name" value="ATCASE"/>
</dbReference>
<sequence>KPEAIPKIAASLAKHHILSSLQLNRVQCREIFTLAHFYRNAQLHHRPIEPILAGKILSHMFFEPSTRTQCSFTAAMLRLGGSVIPFDSQLSSIKKGESLEDSVRMLMSYSDAIVIRHPEVGVVQRVADISRVPVINAGDGIGEHPTQALLDVFTIREEIGTFNGLTITMVGDLKHGRTVHSLAKLLTIYSDKSITLNYVSPPSLAMPQDVMSCVSAAGIPQ</sequence>
<accession>A0A8S3ET82</accession>
<dbReference type="PANTHER" id="PTHR45753">
    <property type="entry name" value="ORNITHINE CARBAMOYLTRANSFERASE, MITOCHONDRIAL"/>
    <property type="match status" value="1"/>
</dbReference>
<dbReference type="AlphaFoldDB" id="A0A8S3ET82"/>
<dbReference type="EMBL" id="CAJOBH010234320">
    <property type="protein sequence ID" value="CAF5084005.1"/>
    <property type="molecule type" value="Genomic_DNA"/>
</dbReference>
<dbReference type="PROSITE" id="PS00097">
    <property type="entry name" value="CARBAMOYLTRANSFERASE"/>
    <property type="match status" value="1"/>
</dbReference>
<dbReference type="GO" id="GO:0016743">
    <property type="term" value="F:carboxyl- or carbamoyltransferase activity"/>
    <property type="evidence" value="ECO:0007669"/>
    <property type="project" value="InterPro"/>
</dbReference>
<comment type="caution">
    <text evidence="3">The sequence shown here is derived from an EMBL/GenBank/DDBJ whole genome shotgun (WGS) entry which is preliminary data.</text>
</comment>
<reference evidence="3" key="1">
    <citation type="submission" date="2021-02" db="EMBL/GenBank/DDBJ databases">
        <authorList>
            <person name="Nowell W R."/>
        </authorList>
    </citation>
    <scope>NUCLEOTIDE SEQUENCE</scope>
</reference>
<evidence type="ECO:0000313" key="3">
    <source>
        <dbReference type="EMBL" id="CAF5084005.1"/>
    </source>
</evidence>
<organism evidence="3 4">
    <name type="scientific">Rotaria magnacalcarata</name>
    <dbReference type="NCBI Taxonomy" id="392030"/>
    <lineage>
        <taxon>Eukaryota</taxon>
        <taxon>Metazoa</taxon>
        <taxon>Spiralia</taxon>
        <taxon>Gnathifera</taxon>
        <taxon>Rotifera</taxon>
        <taxon>Eurotatoria</taxon>
        <taxon>Bdelloidea</taxon>
        <taxon>Philodinida</taxon>
        <taxon>Philodinidae</taxon>
        <taxon>Rotaria</taxon>
    </lineage>
</organism>
<dbReference type="InterPro" id="IPR036901">
    <property type="entry name" value="Asp/Orn_carbamoylTrfase_sf"/>
</dbReference>
<dbReference type="InterPro" id="IPR006132">
    <property type="entry name" value="Asp/Orn_carbamoyltranf_P-bd"/>
</dbReference>
<dbReference type="PANTHER" id="PTHR45753:SF6">
    <property type="entry name" value="ASPARTATE CARBAMOYLTRANSFERASE"/>
    <property type="match status" value="1"/>
</dbReference>
<protein>
    <recommendedName>
        <fullName evidence="2">Aspartate/ornithine carbamoyltransferase carbamoyl-P binding domain-containing protein</fullName>
    </recommendedName>
</protein>
<feature type="domain" description="Aspartate/ornithine carbamoyltransferase carbamoyl-P binding" evidence="2">
    <location>
        <begin position="16"/>
        <end position="157"/>
    </location>
</feature>
<feature type="non-terminal residue" evidence="3">
    <location>
        <position position="221"/>
    </location>
</feature>
<dbReference type="PRINTS" id="PR00100">
    <property type="entry name" value="AOTCASE"/>
</dbReference>
<evidence type="ECO:0000256" key="1">
    <source>
        <dbReference type="ARBA" id="ARBA00022679"/>
    </source>
</evidence>
<evidence type="ECO:0000259" key="2">
    <source>
        <dbReference type="Pfam" id="PF02729"/>
    </source>
</evidence>
<dbReference type="Proteomes" id="UP000681967">
    <property type="component" value="Unassembled WGS sequence"/>
</dbReference>
<evidence type="ECO:0000313" key="4">
    <source>
        <dbReference type="Proteomes" id="UP000681967"/>
    </source>
</evidence>
<dbReference type="Pfam" id="PF02729">
    <property type="entry name" value="OTCace_N"/>
    <property type="match status" value="1"/>
</dbReference>
<feature type="non-terminal residue" evidence="3">
    <location>
        <position position="1"/>
    </location>
</feature>
<name>A0A8S3ET82_9BILA</name>